<protein>
    <submittedName>
        <fullName evidence="1">Uncharacterized protein</fullName>
    </submittedName>
</protein>
<sequence>MPAACLLSHAFSPYVHTIPVCAVNLVEVHNKPLPIRKYAFIGLLKLIADIRMYRWRGLAC</sequence>
<accession>A0A8T1NXD7</accession>
<organism evidence="1 2">
    <name type="scientific">Carya illinoinensis</name>
    <name type="common">Pecan</name>
    <dbReference type="NCBI Taxonomy" id="32201"/>
    <lineage>
        <taxon>Eukaryota</taxon>
        <taxon>Viridiplantae</taxon>
        <taxon>Streptophyta</taxon>
        <taxon>Embryophyta</taxon>
        <taxon>Tracheophyta</taxon>
        <taxon>Spermatophyta</taxon>
        <taxon>Magnoliopsida</taxon>
        <taxon>eudicotyledons</taxon>
        <taxon>Gunneridae</taxon>
        <taxon>Pentapetalae</taxon>
        <taxon>rosids</taxon>
        <taxon>fabids</taxon>
        <taxon>Fagales</taxon>
        <taxon>Juglandaceae</taxon>
        <taxon>Carya</taxon>
    </lineage>
</organism>
<dbReference type="EMBL" id="CM031819">
    <property type="protein sequence ID" value="KAG6634838.1"/>
    <property type="molecule type" value="Genomic_DNA"/>
</dbReference>
<gene>
    <name evidence="1" type="ORF">CIPAW_11G000700</name>
</gene>
<evidence type="ECO:0000313" key="1">
    <source>
        <dbReference type="EMBL" id="KAG6634838.1"/>
    </source>
</evidence>
<keyword evidence="2" id="KW-1185">Reference proteome</keyword>
<comment type="caution">
    <text evidence="1">The sequence shown here is derived from an EMBL/GenBank/DDBJ whole genome shotgun (WGS) entry which is preliminary data.</text>
</comment>
<name>A0A8T1NXD7_CARIL</name>
<dbReference type="AlphaFoldDB" id="A0A8T1NXD7"/>
<dbReference type="Proteomes" id="UP000811609">
    <property type="component" value="Chromosome 11"/>
</dbReference>
<evidence type="ECO:0000313" key="2">
    <source>
        <dbReference type="Proteomes" id="UP000811609"/>
    </source>
</evidence>
<reference evidence="1" key="1">
    <citation type="submission" date="2020-12" db="EMBL/GenBank/DDBJ databases">
        <title>WGS assembly of Carya illinoinensis cv. Pawnee.</title>
        <authorList>
            <person name="Platts A."/>
            <person name="Shu S."/>
            <person name="Wright S."/>
            <person name="Barry K."/>
            <person name="Edger P."/>
            <person name="Pires J.C."/>
            <person name="Schmutz J."/>
        </authorList>
    </citation>
    <scope>NUCLEOTIDE SEQUENCE</scope>
    <source>
        <tissue evidence="1">Leaf</tissue>
    </source>
</reference>
<proteinExistence type="predicted"/>